<dbReference type="STRING" id="45071.Lpar_2080"/>
<organism evidence="2 3">
    <name type="scientific">Legionella parisiensis</name>
    <dbReference type="NCBI Taxonomy" id="45071"/>
    <lineage>
        <taxon>Bacteria</taxon>
        <taxon>Pseudomonadati</taxon>
        <taxon>Pseudomonadota</taxon>
        <taxon>Gammaproteobacteria</taxon>
        <taxon>Legionellales</taxon>
        <taxon>Legionellaceae</taxon>
        <taxon>Legionella</taxon>
    </lineage>
</organism>
<dbReference type="OrthoDB" id="5653344at2"/>
<protein>
    <submittedName>
        <fullName evidence="2">Uncharacterized protein</fullName>
    </submittedName>
</protein>
<keyword evidence="1" id="KW-0472">Membrane</keyword>
<keyword evidence="1" id="KW-0812">Transmembrane</keyword>
<evidence type="ECO:0000313" key="2">
    <source>
        <dbReference type="EMBL" id="OEH47931.1"/>
    </source>
</evidence>
<feature type="transmembrane region" description="Helical" evidence="1">
    <location>
        <begin position="63"/>
        <end position="82"/>
    </location>
</feature>
<proteinExistence type="predicted"/>
<dbReference type="PATRIC" id="fig|45071.6.peg.2231"/>
<dbReference type="Proteomes" id="UP000095229">
    <property type="component" value="Unassembled WGS sequence"/>
</dbReference>
<feature type="transmembrane region" description="Helical" evidence="1">
    <location>
        <begin position="28"/>
        <end position="51"/>
    </location>
</feature>
<keyword evidence="1" id="KW-1133">Transmembrane helix</keyword>
<accession>A0A1E5JTT1</accession>
<name>A0A1E5JTT1_9GAMM</name>
<evidence type="ECO:0000313" key="3">
    <source>
        <dbReference type="Proteomes" id="UP000095229"/>
    </source>
</evidence>
<comment type="caution">
    <text evidence="2">The sequence shown here is derived from an EMBL/GenBank/DDBJ whole genome shotgun (WGS) entry which is preliminary data.</text>
</comment>
<sequence length="87" mass="10221">MNLFTAAVQVIPAGENVVQTTPRHFTSLFLFAQILSILIGVFFLFIAFYILRPKEKEQRRIQDQFLFYLILGIFFVSCPFLLEYFGY</sequence>
<reference evidence="2 3" key="1">
    <citation type="submission" date="2016-02" db="EMBL/GenBank/DDBJ databases">
        <title>Secondary metabolites in Legionella.</title>
        <authorList>
            <person name="Tobias N.J."/>
            <person name="Bode H.B."/>
        </authorList>
    </citation>
    <scope>NUCLEOTIDE SEQUENCE [LARGE SCALE GENOMIC DNA]</scope>
    <source>
        <strain evidence="2 3">DSM 19216</strain>
    </source>
</reference>
<keyword evidence="3" id="KW-1185">Reference proteome</keyword>
<gene>
    <name evidence="2" type="ORF">lpari_01119</name>
</gene>
<dbReference type="EMBL" id="LSOG01000036">
    <property type="protein sequence ID" value="OEH47931.1"/>
    <property type="molecule type" value="Genomic_DNA"/>
</dbReference>
<dbReference type="AlphaFoldDB" id="A0A1E5JTT1"/>
<evidence type="ECO:0000256" key="1">
    <source>
        <dbReference type="SAM" id="Phobius"/>
    </source>
</evidence>